<evidence type="ECO:0000313" key="2">
    <source>
        <dbReference type="Proteomes" id="UP000017248"/>
    </source>
</evidence>
<name>U6F551_LACHE</name>
<keyword evidence="2" id="KW-1185">Reference proteome</keyword>
<comment type="caution">
    <text evidence="1">The sequence shown here is derived from an EMBL/GenBank/DDBJ whole genome shotgun (WGS) entry which is preliminary data.</text>
</comment>
<organism evidence="1 2">
    <name type="scientific">Lactobacillus helveticus CIRM-BIA 951</name>
    <dbReference type="NCBI Taxonomy" id="1226334"/>
    <lineage>
        <taxon>Bacteria</taxon>
        <taxon>Bacillati</taxon>
        <taxon>Bacillota</taxon>
        <taxon>Bacilli</taxon>
        <taxon>Lactobacillales</taxon>
        <taxon>Lactobacillaceae</taxon>
        <taxon>Lactobacillus</taxon>
    </lineage>
</organism>
<evidence type="ECO:0000313" key="1">
    <source>
        <dbReference type="EMBL" id="CDI58089.1"/>
    </source>
</evidence>
<protein>
    <submittedName>
        <fullName evidence="1">Uncharacterized protein</fullName>
    </submittedName>
</protein>
<dbReference type="Proteomes" id="UP000017248">
    <property type="component" value="Unassembled WGS sequence"/>
</dbReference>
<accession>U6F551</accession>
<reference evidence="1" key="1">
    <citation type="submission" date="2013-09" db="EMBL/GenBank/DDBJ databases">
        <title>Draft Genome Sequence of five Lactobacillus helveticus strains CIRM-BIA 101T, 103, 104, 951 and 953 isolated from milk product.</title>
        <authorList>
            <person name="Valence F."/>
            <person name="Chuat V."/>
            <person name="Ma L."/>
            <person name="Creno S."/>
            <person name="Falentin H."/>
            <person name="Lortal S."/>
            <person name="Bizet C."/>
            <person name="Clermont D."/>
            <person name="Loux V."/>
            <person name="Bouchier C."/>
            <person name="Cousin S."/>
        </authorList>
    </citation>
    <scope>NUCLEOTIDE SEQUENCE [LARGE SCALE GENOMIC DNA]</scope>
    <source>
        <strain evidence="1">CIRM-BIA 951</strain>
    </source>
</reference>
<dbReference type="HOGENOM" id="CLU_3434985_0_0_9"/>
<gene>
    <name evidence="1" type="ORF">LHCIRMBIA951_02242</name>
</gene>
<sequence length="14" mass="1774">MQNREKNIERENGR</sequence>
<proteinExistence type="predicted"/>
<dbReference type="EMBL" id="CBUK010000049">
    <property type="protein sequence ID" value="CDI58089.1"/>
    <property type="molecule type" value="Genomic_DNA"/>
</dbReference>